<proteinExistence type="predicted"/>
<evidence type="ECO:0000313" key="2">
    <source>
        <dbReference type="Proteomes" id="UP000032946"/>
    </source>
</evidence>
<protein>
    <submittedName>
        <fullName evidence="1">Uncharacterized protein</fullName>
    </submittedName>
</protein>
<evidence type="ECO:0000313" key="1">
    <source>
        <dbReference type="EMBL" id="CDM93478.1"/>
    </source>
</evidence>
<organism evidence="1 2">
    <name type="scientific">Limnospira indica PCC 8005</name>
    <dbReference type="NCBI Taxonomy" id="376219"/>
    <lineage>
        <taxon>Bacteria</taxon>
        <taxon>Bacillati</taxon>
        <taxon>Cyanobacteriota</taxon>
        <taxon>Cyanophyceae</taxon>
        <taxon>Oscillatoriophycideae</taxon>
        <taxon>Oscillatoriales</taxon>
        <taxon>Sirenicapillariaceae</taxon>
        <taxon>Limnospira</taxon>
    </lineage>
</organism>
<keyword evidence="2" id="KW-1185">Reference proteome</keyword>
<sequence>MRQLPMEFEINQNRAIAPNHLRNALAEIGAYNEKMEGDEPQKERAA</sequence>
<dbReference type="EMBL" id="FO818640">
    <property type="protein sequence ID" value="CDM93478.1"/>
    <property type="molecule type" value="Genomic_DNA"/>
</dbReference>
<gene>
    <name evidence="1" type="ORF">ARTHRO_11151</name>
</gene>
<dbReference type="Proteomes" id="UP000032946">
    <property type="component" value="Chromosome"/>
</dbReference>
<dbReference type="AlphaFoldDB" id="A0A9P1KBS0"/>
<name>A0A9P1KBS0_9CYAN</name>
<accession>A0A9P1KBS0</accession>
<dbReference type="RefSeq" id="WP_008057513.1">
    <property type="nucleotide sequence ID" value="NZ_FO818640.1"/>
</dbReference>
<reference evidence="1 2" key="1">
    <citation type="submission" date="2014-02" db="EMBL/GenBank/DDBJ databases">
        <authorList>
            <person name="Genoscope - CEA"/>
        </authorList>
    </citation>
    <scope>NUCLEOTIDE SEQUENCE [LARGE SCALE GENOMIC DNA]</scope>
    <source>
        <strain evidence="1 2">PCC 8005</strain>
    </source>
</reference>